<proteinExistence type="predicted"/>
<dbReference type="HOGENOM" id="CLU_1507486_0_0_6"/>
<reference evidence="1 2" key="1">
    <citation type="submission" date="2013-02" db="EMBL/GenBank/DDBJ databases">
        <title>The Genome Sequence of Acinetobacter sp. ANC 3811.</title>
        <authorList>
            <consortium name="The Broad Institute Genome Sequencing Platform"/>
            <consortium name="The Broad Institute Genome Sequencing Center for Infectious Disease"/>
            <person name="Cerqueira G."/>
            <person name="Feldgarden M."/>
            <person name="Courvalin P."/>
            <person name="Perichon B."/>
            <person name="Grillot-Courvalin C."/>
            <person name="Clermont D."/>
            <person name="Rocha E."/>
            <person name="Yoon E.-J."/>
            <person name="Nemec A."/>
            <person name="Walker B."/>
            <person name="Young S.K."/>
            <person name="Zeng Q."/>
            <person name="Gargeya S."/>
            <person name="Fitzgerald M."/>
            <person name="Haas B."/>
            <person name="Abouelleil A."/>
            <person name="Alvarado L."/>
            <person name="Arachchi H.M."/>
            <person name="Berlin A.M."/>
            <person name="Chapman S.B."/>
            <person name="Dewar J."/>
            <person name="Goldberg J."/>
            <person name="Griggs A."/>
            <person name="Gujja S."/>
            <person name="Hansen M."/>
            <person name="Howarth C."/>
            <person name="Imamovic A."/>
            <person name="Larimer J."/>
            <person name="McCowan C."/>
            <person name="Murphy C."/>
            <person name="Neiman D."/>
            <person name="Pearson M."/>
            <person name="Priest M."/>
            <person name="Roberts A."/>
            <person name="Saif S."/>
            <person name="Shea T."/>
            <person name="Sisk P."/>
            <person name="Sykes S."/>
            <person name="Wortman J."/>
            <person name="Nusbaum C."/>
            <person name="Birren B."/>
        </authorList>
    </citation>
    <scope>NUCLEOTIDE SEQUENCE [LARGE SCALE GENOMIC DNA]</scope>
    <source>
        <strain evidence="1 2">ANC 3811</strain>
    </source>
</reference>
<name>R8XUV1_ACICA</name>
<evidence type="ECO:0000313" key="2">
    <source>
        <dbReference type="Proteomes" id="UP000014041"/>
    </source>
</evidence>
<gene>
    <name evidence="1" type="ORF">F935_03323</name>
</gene>
<dbReference type="AlphaFoldDB" id="R8XUV1"/>
<dbReference type="PROSITE" id="PS51257">
    <property type="entry name" value="PROKAR_LIPOPROTEIN"/>
    <property type="match status" value="1"/>
</dbReference>
<evidence type="ECO:0008006" key="3">
    <source>
        <dbReference type="Google" id="ProtNLM"/>
    </source>
</evidence>
<dbReference type="EMBL" id="APQJ01000013">
    <property type="protein sequence ID" value="EOQ60985.1"/>
    <property type="molecule type" value="Genomic_DNA"/>
</dbReference>
<comment type="caution">
    <text evidence="1">The sequence shown here is derived from an EMBL/GenBank/DDBJ whole genome shotgun (WGS) entry which is preliminary data.</text>
</comment>
<organism evidence="1 2">
    <name type="scientific">Acinetobacter calcoaceticus ANC 3811</name>
    <dbReference type="NCBI Taxonomy" id="1217690"/>
    <lineage>
        <taxon>Bacteria</taxon>
        <taxon>Pseudomonadati</taxon>
        <taxon>Pseudomonadota</taxon>
        <taxon>Gammaproteobacteria</taxon>
        <taxon>Moraxellales</taxon>
        <taxon>Moraxellaceae</taxon>
        <taxon>Acinetobacter</taxon>
        <taxon>Acinetobacter calcoaceticus/baumannii complex</taxon>
    </lineage>
</organism>
<dbReference type="Proteomes" id="UP000014041">
    <property type="component" value="Unassembled WGS sequence"/>
</dbReference>
<protein>
    <recommendedName>
        <fullName evidence="3">Lipoprotein</fullName>
    </recommendedName>
</protein>
<accession>R8XUV1</accession>
<dbReference type="PATRIC" id="fig|1217690.3.peg.3285"/>
<evidence type="ECO:0000313" key="1">
    <source>
        <dbReference type="EMBL" id="EOQ60985.1"/>
    </source>
</evidence>
<dbReference type="RefSeq" id="WP_016139929.1">
    <property type="nucleotide sequence ID" value="NZ_KB976986.1"/>
</dbReference>
<sequence length="175" mass="20502">MKFSTYIFLIVLLCGCGFKPQFRPTKMYSGNENKDESDFSLIYIDWMETAQTYKKVGQTEITEINNIKVAERVPTFGSKYMLQVLPGEQNITTYILIIKGYIPNINLLRIEEITFKLPQFNTEPNKIYVLCPLKGKNIKFNVRIYPYTRQEILKNKGMTDFLIRPCRTMDKLSIQ</sequence>